<accession>A0A6C0DV90</accession>
<proteinExistence type="predicted"/>
<evidence type="ECO:0000313" key="1">
    <source>
        <dbReference type="EMBL" id="QHT19939.1"/>
    </source>
</evidence>
<dbReference type="EMBL" id="MN739671">
    <property type="protein sequence ID" value="QHT19939.1"/>
    <property type="molecule type" value="Genomic_DNA"/>
</dbReference>
<reference evidence="1" key="1">
    <citation type="journal article" date="2020" name="Nature">
        <title>Giant virus diversity and host interactions through global metagenomics.</title>
        <authorList>
            <person name="Schulz F."/>
            <person name="Roux S."/>
            <person name="Paez-Espino D."/>
            <person name="Jungbluth S."/>
            <person name="Walsh D.A."/>
            <person name="Denef V.J."/>
            <person name="McMahon K.D."/>
            <person name="Konstantinidis K.T."/>
            <person name="Eloe-Fadrosh E.A."/>
            <person name="Kyrpides N.C."/>
            <person name="Woyke T."/>
        </authorList>
    </citation>
    <scope>NUCLEOTIDE SEQUENCE</scope>
    <source>
        <strain evidence="1">GVMAG-M-3300023174-5</strain>
    </source>
</reference>
<organism evidence="1">
    <name type="scientific">viral metagenome</name>
    <dbReference type="NCBI Taxonomy" id="1070528"/>
    <lineage>
        <taxon>unclassified sequences</taxon>
        <taxon>metagenomes</taxon>
        <taxon>organismal metagenomes</taxon>
    </lineage>
</organism>
<sequence length="160" mass="19249">MIKVVSTRFNDITWQENFDFRIKNTIECIYGTPLEMPPHICLDSNVFVIEMNNSKNKIEGIGLIRNKTHIDKYYKIYHEGNYNRYIYKGNYYLNRDKLLFLDEELVKIFDYILFKEKTHLKRGSGFTSIPEKLLNHSICENINIKRRLRELFINNFTIIL</sequence>
<name>A0A6C0DV90_9ZZZZ</name>
<protein>
    <submittedName>
        <fullName evidence="1">Uncharacterized protein</fullName>
    </submittedName>
</protein>
<dbReference type="AlphaFoldDB" id="A0A6C0DV90"/>